<proteinExistence type="predicted"/>
<dbReference type="Proteomes" id="UP000030764">
    <property type="component" value="Unassembled WGS sequence"/>
</dbReference>
<dbReference type="PANTHER" id="PTHR47163">
    <property type="entry name" value="DDE_TNP_IS1595 DOMAIN-CONTAINING PROTEIN"/>
    <property type="match status" value="1"/>
</dbReference>
<dbReference type="AlphaFoldDB" id="A0A085M5Z1"/>
<gene>
    <name evidence="2" type="ORF">M513_06484</name>
</gene>
<sequence>MSTNIFSLYNRFEDEGSAIRFLQQKGILHQERLCAKGHPMTLSRESRGHPPRWRCHKAECRTDVPLRRGTIFEGSNTDFRKIIMFIYLWSNDFETSKFCSKELVLPEAVLGRRSLPRTADRSAGTELDKKCAVAWRKRLRDVAAESVLSHPCVIGGPGHIVEVDETLFSKRKSHTGRKYPRQWVFWGVCRETGESFLVPLADRSSRMLIPLIRQYIRPGTTVISDCWGGYRRLSREDYTHLRVNHSINFVHPDYPEVHTQSVESLWAQVKRRNTGPAG</sequence>
<dbReference type="NCBIfam" id="NF033547">
    <property type="entry name" value="transpos_IS1595"/>
    <property type="match status" value="1"/>
</dbReference>
<organism evidence="2 3">
    <name type="scientific">Trichuris suis</name>
    <name type="common">pig whipworm</name>
    <dbReference type="NCBI Taxonomy" id="68888"/>
    <lineage>
        <taxon>Eukaryota</taxon>
        <taxon>Metazoa</taxon>
        <taxon>Ecdysozoa</taxon>
        <taxon>Nematoda</taxon>
        <taxon>Enoplea</taxon>
        <taxon>Dorylaimia</taxon>
        <taxon>Trichinellida</taxon>
        <taxon>Trichuridae</taxon>
        <taxon>Trichuris</taxon>
    </lineage>
</organism>
<evidence type="ECO:0000313" key="3">
    <source>
        <dbReference type="Proteomes" id="UP000030764"/>
    </source>
</evidence>
<dbReference type="PANTHER" id="PTHR47163:SF2">
    <property type="entry name" value="SI:DKEY-17M8.2"/>
    <property type="match status" value="1"/>
</dbReference>
<dbReference type="SMART" id="SM01126">
    <property type="entry name" value="DDE_Tnp_IS1595"/>
    <property type="match status" value="1"/>
</dbReference>
<dbReference type="Pfam" id="PF12762">
    <property type="entry name" value="DDE_Tnp_IS1595"/>
    <property type="match status" value="1"/>
</dbReference>
<feature type="domain" description="ISXO2-like transposase" evidence="1">
    <location>
        <begin position="153"/>
        <end position="275"/>
    </location>
</feature>
<accession>A0A085M5Z1</accession>
<evidence type="ECO:0000259" key="1">
    <source>
        <dbReference type="SMART" id="SM01126"/>
    </source>
</evidence>
<dbReference type="InterPro" id="IPR053164">
    <property type="entry name" value="IS1016-like_transposase"/>
</dbReference>
<reference evidence="2 3" key="1">
    <citation type="journal article" date="2014" name="Nat. Genet.">
        <title>Genome and transcriptome of the porcine whipworm Trichuris suis.</title>
        <authorList>
            <person name="Jex A.R."/>
            <person name="Nejsum P."/>
            <person name="Schwarz E.M."/>
            <person name="Hu L."/>
            <person name="Young N.D."/>
            <person name="Hall R.S."/>
            <person name="Korhonen P.K."/>
            <person name="Liao S."/>
            <person name="Thamsborg S."/>
            <person name="Xia J."/>
            <person name="Xu P."/>
            <person name="Wang S."/>
            <person name="Scheerlinck J.P."/>
            <person name="Hofmann A."/>
            <person name="Sternberg P.W."/>
            <person name="Wang J."/>
            <person name="Gasser R.B."/>
        </authorList>
    </citation>
    <scope>NUCLEOTIDE SEQUENCE [LARGE SCALE GENOMIC DNA]</scope>
    <source>
        <strain evidence="2">DCEP-RM93M</strain>
    </source>
</reference>
<keyword evidence="3" id="KW-1185">Reference proteome</keyword>
<protein>
    <recommendedName>
        <fullName evidence="1">ISXO2-like transposase domain-containing protein</fullName>
    </recommendedName>
</protein>
<dbReference type="EMBL" id="KL363225">
    <property type="protein sequence ID" value="KFD52637.1"/>
    <property type="molecule type" value="Genomic_DNA"/>
</dbReference>
<evidence type="ECO:0000313" key="2">
    <source>
        <dbReference type="EMBL" id="KFD52637.1"/>
    </source>
</evidence>
<dbReference type="InterPro" id="IPR024445">
    <property type="entry name" value="Tnp_ISXO2-like"/>
</dbReference>
<name>A0A085M5Z1_9BILA</name>